<comment type="subcellular location">
    <subcellularLocation>
        <location evidence="1 6">Mitochondrion</location>
    </subcellularLocation>
</comment>
<reference evidence="7" key="1">
    <citation type="journal article" date="2021" name="Open Biol.">
        <title>Shared evolutionary footprints suggest mitochondrial oxidative damage underlies multiple complex I losses in fungi.</title>
        <authorList>
            <person name="Schikora-Tamarit M.A."/>
            <person name="Marcet-Houben M."/>
            <person name="Nosek J."/>
            <person name="Gabaldon T."/>
        </authorList>
    </citation>
    <scope>NUCLEOTIDE SEQUENCE</scope>
    <source>
        <strain evidence="7">CBS6341</strain>
    </source>
</reference>
<evidence type="ECO:0000256" key="5">
    <source>
        <dbReference type="ARBA" id="ARBA00025061"/>
    </source>
</evidence>
<comment type="function">
    <text evidence="5 6">Essential for respiratory growth and required for maintenance of mtDNA. Required for cell survival in the absence of prohibitins.</text>
</comment>
<accession>A0A9P8PIN0</accession>
<evidence type="ECO:0000313" key="7">
    <source>
        <dbReference type="EMBL" id="KAH3672797.1"/>
    </source>
</evidence>
<dbReference type="EMBL" id="JAEUBF010001112">
    <property type="protein sequence ID" value="KAH3672797.1"/>
    <property type="molecule type" value="Genomic_DNA"/>
</dbReference>
<evidence type="ECO:0000256" key="3">
    <source>
        <dbReference type="ARBA" id="ARBA00018341"/>
    </source>
</evidence>
<reference evidence="7" key="2">
    <citation type="submission" date="2021-01" db="EMBL/GenBank/DDBJ databases">
        <authorList>
            <person name="Schikora-Tamarit M.A."/>
        </authorList>
    </citation>
    <scope>NUCLEOTIDE SEQUENCE</scope>
    <source>
        <strain evidence="7">CBS6341</strain>
    </source>
</reference>
<dbReference type="InterPro" id="IPR031455">
    <property type="entry name" value="Gep5"/>
</dbReference>
<keyword evidence="8" id="KW-1185">Reference proteome</keyword>
<evidence type="ECO:0000256" key="4">
    <source>
        <dbReference type="ARBA" id="ARBA00023128"/>
    </source>
</evidence>
<dbReference type="AlphaFoldDB" id="A0A9P8PIN0"/>
<evidence type="ECO:0000256" key="6">
    <source>
        <dbReference type="RuleBase" id="RU363007"/>
    </source>
</evidence>
<organism evidence="7 8">
    <name type="scientific">Wickerhamomyces mucosus</name>
    <dbReference type="NCBI Taxonomy" id="1378264"/>
    <lineage>
        <taxon>Eukaryota</taxon>
        <taxon>Fungi</taxon>
        <taxon>Dikarya</taxon>
        <taxon>Ascomycota</taxon>
        <taxon>Saccharomycotina</taxon>
        <taxon>Saccharomycetes</taxon>
        <taxon>Phaffomycetales</taxon>
        <taxon>Wickerhamomycetaceae</taxon>
        <taxon>Wickerhamomyces</taxon>
    </lineage>
</organism>
<dbReference type="Proteomes" id="UP000769528">
    <property type="component" value="Unassembled WGS sequence"/>
</dbReference>
<protein>
    <recommendedName>
        <fullName evidence="3 6">Genetic interactor of prohibitin 5, mitochondrial</fullName>
    </recommendedName>
</protein>
<dbReference type="OrthoDB" id="4096820at2759"/>
<evidence type="ECO:0000256" key="1">
    <source>
        <dbReference type="ARBA" id="ARBA00004173"/>
    </source>
</evidence>
<comment type="caution">
    <text evidence="7">The sequence shown here is derived from an EMBL/GenBank/DDBJ whole genome shotgun (WGS) entry which is preliminary data.</text>
</comment>
<evidence type="ECO:0000256" key="2">
    <source>
        <dbReference type="ARBA" id="ARBA00008036"/>
    </source>
</evidence>
<proteinExistence type="inferred from homology"/>
<dbReference type="Pfam" id="PF17053">
    <property type="entry name" value="GEP5"/>
    <property type="match status" value="1"/>
</dbReference>
<dbReference type="GO" id="GO:0005739">
    <property type="term" value="C:mitochondrion"/>
    <property type="evidence" value="ECO:0007669"/>
    <property type="project" value="UniProtKB-SubCell"/>
</dbReference>
<keyword evidence="4 6" id="KW-0496">Mitochondrion</keyword>
<name>A0A9P8PIN0_9ASCO</name>
<evidence type="ECO:0000313" key="8">
    <source>
        <dbReference type="Proteomes" id="UP000769528"/>
    </source>
</evidence>
<sequence length="390" mass="45907">MSSLKAISQNLKRLPIDLYTKDLLLKKIHKRINRNQNSQLQLLAELISSTVNGKTRNIRKILDLCYKDPRNNYDKDIQYFLMGNITSWPHESQMRILVPQNDKSLEEMARSPILSSKIKFPLREERHLPSLVEILNASEELNEIESNRKNETESTVKDNETKDVEHQLLKIEQELHDKVHARNLEKVSKLVSMKENEQTGKACEVQKHKEPLIMNDIEHLSLETKKHQLQMHEDQKYNEMLSKVIRLFAFLKSTSYLHSRSLTTPIAVIPITPLAEEIPECRKKNLIRKKIRYIRQIFMSIPPLKKSDSNYLTETLDKYYANTEPKMCAIRREYKLFLKKSYTIDKEFNFALNKYAHIQAKVLDDDLIFKFEDQPYSGSSDMIFTEKIKD</sequence>
<comment type="similarity">
    <text evidence="2 6">Belongs to the GEP5 family.</text>
</comment>
<gene>
    <name evidence="7" type="ORF">WICMUC_004019</name>
</gene>